<dbReference type="AlphaFoldDB" id="A0A0D6ERJ7"/>
<dbReference type="SMART" id="SM00028">
    <property type="entry name" value="TPR"/>
    <property type="match status" value="2"/>
</dbReference>
<dbReference type="InterPro" id="IPR032675">
    <property type="entry name" value="LRR_dom_sf"/>
</dbReference>
<evidence type="ECO:0000256" key="3">
    <source>
        <dbReference type="PROSITE-ProRule" id="PRU00339"/>
    </source>
</evidence>
<reference evidence="6" key="1">
    <citation type="submission" date="2015-02" db="EMBL/GenBank/DDBJ databases">
        <authorList>
            <person name="Gon?alves P."/>
        </authorList>
    </citation>
    <scope>NUCLEOTIDE SEQUENCE [LARGE SCALE GENOMIC DNA]</scope>
</reference>
<dbReference type="Pfam" id="PF12937">
    <property type="entry name" value="F-box-like"/>
    <property type="match status" value="1"/>
</dbReference>
<dbReference type="SUPFAM" id="SSF81383">
    <property type="entry name" value="F-box domain"/>
    <property type="match status" value="1"/>
</dbReference>
<feature type="domain" description="F-box" evidence="4">
    <location>
        <begin position="139"/>
        <end position="204"/>
    </location>
</feature>
<accession>A0A0D6ERJ7</accession>
<dbReference type="Gene3D" id="1.25.40.10">
    <property type="entry name" value="Tetratricopeptide repeat domain"/>
    <property type="match status" value="1"/>
</dbReference>
<keyword evidence="2 3" id="KW-0802">TPR repeat</keyword>
<name>A0A0D6ERJ7_SPOSA</name>
<dbReference type="EMBL" id="CENE01000026">
    <property type="protein sequence ID" value="CEQ42421.1"/>
    <property type="molecule type" value="Genomic_DNA"/>
</dbReference>
<dbReference type="PANTHER" id="PTHR22904">
    <property type="entry name" value="TPR REPEAT CONTAINING PROTEIN"/>
    <property type="match status" value="1"/>
</dbReference>
<gene>
    <name evidence="5" type="primary">SPOSA6832_04241</name>
</gene>
<evidence type="ECO:0000313" key="5">
    <source>
        <dbReference type="EMBL" id="CEQ42421.1"/>
    </source>
</evidence>
<dbReference type="Gene3D" id="3.80.10.10">
    <property type="entry name" value="Ribonuclease Inhibitor"/>
    <property type="match status" value="1"/>
</dbReference>
<protein>
    <submittedName>
        <fullName evidence="5">SPOSA6832_04241-mRNA-1:cds</fullName>
    </submittedName>
</protein>
<evidence type="ECO:0000259" key="4">
    <source>
        <dbReference type="Pfam" id="PF12937"/>
    </source>
</evidence>
<dbReference type="SUPFAM" id="SSF48452">
    <property type="entry name" value="TPR-like"/>
    <property type="match status" value="1"/>
</dbReference>
<dbReference type="InterPro" id="IPR019734">
    <property type="entry name" value="TPR_rpt"/>
</dbReference>
<dbReference type="Proteomes" id="UP000243876">
    <property type="component" value="Unassembled WGS sequence"/>
</dbReference>
<keyword evidence="1" id="KW-0677">Repeat</keyword>
<sequence length="702" mass="76695">MQTAQSLYSSGVAAFRATSFETAVELFTKAIELEATTAKLYDARASAYEKLGKLQDGLLDAKEVIRLLPTSSKAPLTSVVGYVRAARLLKQANKYVNADRVLRQGLENVPAKDEKGIADLSKELEVVRETKCKAEFSPLSQLPLEIFFEIISLATLPPPSSSFANAELPRVKPARPNTLVSAMRVCRAWYSAIKSSPRFWSTLRLDGIINQKNAQRKTRLCLQRALGNTDALTGGSAKGSKETLRRMRRDGSSTAAAAGMGIHRLIITAAQDLPSPTFTAILALLEEAGVAPTIREVVLSFVDGSRTTVSIEREATMSTELLVFLQRHSTASLDFLSICTGGRIYPDFDLTTMYLAFPALTTFNMWGNTSSNFVLGLRAPFLRNGILVPSSSSSADEPPSPLPPTSARHLTVSGAVLVADSTCQLSSFPHLTSLELDIIGASIIWELLSAPNLSKYHAVVYGESHIAEQPLPDLATSWARVEDLRIGGAKRLAPRLIGHAISLDLRFDHLRALDLSFVSLAEEHLALFSSDRAPNLETLNLASTTLAPRHLSLPIPQLDALKALNVSHTLWTTDETIRDLVRRTPRLEKLAVLGNAFITGRPVMELVLARMPPPAEEEEEAAAAEGAAVVVAGKSARGARKGLSAVESRRQRYSDLVELRLEGCDKIEAIAVEWLRRNMRPGAVKFQFFDPTERKKGRWERG</sequence>
<dbReference type="InterPro" id="IPR001810">
    <property type="entry name" value="F-box_dom"/>
</dbReference>
<dbReference type="GO" id="GO:0051879">
    <property type="term" value="F:Hsp90 protein binding"/>
    <property type="evidence" value="ECO:0007669"/>
    <property type="project" value="TreeGrafter"/>
</dbReference>
<evidence type="ECO:0000256" key="2">
    <source>
        <dbReference type="ARBA" id="ARBA00022803"/>
    </source>
</evidence>
<keyword evidence="6" id="KW-1185">Reference proteome</keyword>
<dbReference type="OrthoDB" id="2423701at2759"/>
<evidence type="ECO:0000256" key="1">
    <source>
        <dbReference type="ARBA" id="ARBA00022737"/>
    </source>
</evidence>
<proteinExistence type="predicted"/>
<dbReference type="SUPFAM" id="SSF52047">
    <property type="entry name" value="RNI-like"/>
    <property type="match status" value="1"/>
</dbReference>
<feature type="repeat" description="TPR" evidence="3">
    <location>
        <begin position="4"/>
        <end position="37"/>
    </location>
</feature>
<dbReference type="Gene3D" id="1.20.1280.50">
    <property type="match status" value="1"/>
</dbReference>
<dbReference type="InterPro" id="IPR036047">
    <property type="entry name" value="F-box-like_dom_sf"/>
</dbReference>
<dbReference type="InterPro" id="IPR011990">
    <property type="entry name" value="TPR-like_helical_dom_sf"/>
</dbReference>
<dbReference type="PANTHER" id="PTHR22904:SF523">
    <property type="entry name" value="STRESS-INDUCED-PHOSPHOPROTEIN 1"/>
    <property type="match status" value="1"/>
</dbReference>
<evidence type="ECO:0000313" key="6">
    <source>
        <dbReference type="Proteomes" id="UP000243876"/>
    </source>
</evidence>
<dbReference type="PROSITE" id="PS50005">
    <property type="entry name" value="TPR"/>
    <property type="match status" value="1"/>
</dbReference>
<organism evidence="5 6">
    <name type="scientific">Sporidiobolus salmonicolor</name>
    <name type="common">Yeast-like fungus</name>
    <name type="synonym">Sporobolomyces salmonicolor</name>
    <dbReference type="NCBI Taxonomy" id="5005"/>
    <lineage>
        <taxon>Eukaryota</taxon>
        <taxon>Fungi</taxon>
        <taxon>Dikarya</taxon>
        <taxon>Basidiomycota</taxon>
        <taxon>Pucciniomycotina</taxon>
        <taxon>Microbotryomycetes</taxon>
        <taxon>Sporidiobolales</taxon>
        <taxon>Sporidiobolaceae</taxon>
        <taxon>Sporobolomyces</taxon>
    </lineage>
</organism>